<proteinExistence type="predicted"/>
<protein>
    <submittedName>
        <fullName evidence="1">Uncharacterized protein</fullName>
    </submittedName>
</protein>
<dbReference type="AlphaFoldDB" id="X1TIJ1"/>
<reference evidence="1" key="1">
    <citation type="journal article" date="2014" name="Front. Microbiol.">
        <title>High frequency of phylogenetically diverse reductive dehalogenase-homologous genes in deep subseafloor sedimentary metagenomes.</title>
        <authorList>
            <person name="Kawai M."/>
            <person name="Futagami T."/>
            <person name="Toyoda A."/>
            <person name="Takaki Y."/>
            <person name="Nishi S."/>
            <person name="Hori S."/>
            <person name="Arai W."/>
            <person name="Tsubouchi T."/>
            <person name="Morono Y."/>
            <person name="Uchiyama I."/>
            <person name="Ito T."/>
            <person name="Fujiyama A."/>
            <person name="Inagaki F."/>
            <person name="Takami H."/>
        </authorList>
    </citation>
    <scope>NUCLEOTIDE SEQUENCE</scope>
    <source>
        <strain evidence="1">Expedition CK06-06</strain>
    </source>
</reference>
<sequence>YAEAESNEFTEGTIIYDNLFTEGEENNEPNDLSNITADVHYTFNFPSEISTSGFMIICTEFVGGNYVVNTDEGGRYGVDIQNGHLAWNNLLNNYHVNNNPFLEGVIDWDPVTFASKQRNKQQNVIEIGEYIDIDNTKLVRTNLGDGEIFIKEHFLEQNIIKLTLVYE</sequence>
<comment type="caution">
    <text evidence="1">The sequence shown here is derived from an EMBL/GenBank/DDBJ whole genome shotgun (WGS) entry which is preliminary data.</text>
</comment>
<accession>X1TIJ1</accession>
<name>X1TIJ1_9ZZZZ</name>
<organism evidence="1">
    <name type="scientific">marine sediment metagenome</name>
    <dbReference type="NCBI Taxonomy" id="412755"/>
    <lineage>
        <taxon>unclassified sequences</taxon>
        <taxon>metagenomes</taxon>
        <taxon>ecological metagenomes</taxon>
    </lineage>
</organism>
<feature type="non-terminal residue" evidence="1">
    <location>
        <position position="1"/>
    </location>
</feature>
<evidence type="ECO:0000313" key="1">
    <source>
        <dbReference type="EMBL" id="GAJ05133.1"/>
    </source>
</evidence>
<dbReference type="EMBL" id="BARW01031687">
    <property type="protein sequence ID" value="GAJ05133.1"/>
    <property type="molecule type" value="Genomic_DNA"/>
</dbReference>
<gene>
    <name evidence="1" type="ORF">S12H4_50338</name>
</gene>